<dbReference type="PROSITE" id="PS50887">
    <property type="entry name" value="GGDEF"/>
    <property type="match status" value="1"/>
</dbReference>
<dbReference type="CDD" id="cd00130">
    <property type="entry name" value="PAS"/>
    <property type="match status" value="2"/>
</dbReference>
<dbReference type="SUPFAM" id="SSF141868">
    <property type="entry name" value="EAL domain-like"/>
    <property type="match status" value="1"/>
</dbReference>
<comment type="caution">
    <text evidence="5">The sequence shown here is derived from an EMBL/GenBank/DDBJ whole genome shotgun (WGS) entry which is preliminary data.</text>
</comment>
<dbReference type="SMART" id="SM00052">
    <property type="entry name" value="EAL"/>
    <property type="match status" value="1"/>
</dbReference>
<dbReference type="SUPFAM" id="SSF55073">
    <property type="entry name" value="Nucleotide cyclase"/>
    <property type="match status" value="1"/>
</dbReference>
<evidence type="ECO:0000259" key="3">
    <source>
        <dbReference type="PROSITE" id="PS50883"/>
    </source>
</evidence>
<organism evidence="5 6">
    <name type="scientific">Bacillus seohaeanensis</name>
    <dbReference type="NCBI Taxonomy" id="284580"/>
    <lineage>
        <taxon>Bacteria</taxon>
        <taxon>Bacillati</taxon>
        <taxon>Bacillota</taxon>
        <taxon>Bacilli</taxon>
        <taxon>Bacillales</taxon>
        <taxon>Bacillaceae</taxon>
        <taxon>Bacillus</taxon>
    </lineage>
</organism>
<protein>
    <submittedName>
        <fullName evidence="5">EAL domain-containing protein</fullName>
    </submittedName>
</protein>
<dbReference type="InterPro" id="IPR043128">
    <property type="entry name" value="Rev_trsase/Diguanyl_cyclase"/>
</dbReference>
<dbReference type="EMBL" id="JBHUMF010000021">
    <property type="protein sequence ID" value="MFD2680902.1"/>
    <property type="molecule type" value="Genomic_DNA"/>
</dbReference>
<dbReference type="SUPFAM" id="SSF55785">
    <property type="entry name" value="PYP-like sensor domain (PAS domain)"/>
    <property type="match status" value="2"/>
</dbReference>
<dbReference type="Gene3D" id="3.30.70.270">
    <property type="match status" value="1"/>
</dbReference>
<dbReference type="InterPro" id="IPR000700">
    <property type="entry name" value="PAS-assoc_C"/>
</dbReference>
<dbReference type="NCBIfam" id="TIGR00254">
    <property type="entry name" value="GGDEF"/>
    <property type="match status" value="1"/>
</dbReference>
<dbReference type="Pfam" id="PF08447">
    <property type="entry name" value="PAS_3"/>
    <property type="match status" value="2"/>
</dbReference>
<dbReference type="PANTHER" id="PTHR44757">
    <property type="entry name" value="DIGUANYLATE CYCLASE DGCP"/>
    <property type="match status" value="1"/>
</dbReference>
<evidence type="ECO:0000259" key="4">
    <source>
        <dbReference type="PROSITE" id="PS50887"/>
    </source>
</evidence>
<evidence type="ECO:0000259" key="1">
    <source>
        <dbReference type="PROSITE" id="PS50112"/>
    </source>
</evidence>
<evidence type="ECO:0000259" key="2">
    <source>
        <dbReference type="PROSITE" id="PS50113"/>
    </source>
</evidence>
<accession>A0ABW5RTK9</accession>
<dbReference type="InterPro" id="IPR035965">
    <property type="entry name" value="PAS-like_dom_sf"/>
</dbReference>
<dbReference type="PANTHER" id="PTHR44757:SF2">
    <property type="entry name" value="BIOFILM ARCHITECTURE MAINTENANCE PROTEIN MBAA"/>
    <property type="match status" value="1"/>
</dbReference>
<dbReference type="Gene3D" id="3.30.450.20">
    <property type="entry name" value="PAS domain"/>
    <property type="match status" value="2"/>
</dbReference>
<dbReference type="NCBIfam" id="TIGR00229">
    <property type="entry name" value="sensory_box"/>
    <property type="match status" value="1"/>
</dbReference>
<dbReference type="Pfam" id="PF00563">
    <property type="entry name" value="EAL"/>
    <property type="match status" value="1"/>
</dbReference>
<feature type="domain" description="GGDEF" evidence="4">
    <location>
        <begin position="319"/>
        <end position="452"/>
    </location>
</feature>
<dbReference type="RefSeq" id="WP_377934700.1">
    <property type="nucleotide sequence ID" value="NZ_JBHUMF010000021.1"/>
</dbReference>
<dbReference type="PROSITE" id="PS50113">
    <property type="entry name" value="PAC"/>
    <property type="match status" value="2"/>
</dbReference>
<proteinExistence type="predicted"/>
<name>A0ABW5RTK9_9BACI</name>
<dbReference type="Pfam" id="PF00990">
    <property type="entry name" value="GGDEF"/>
    <property type="match status" value="1"/>
</dbReference>
<dbReference type="SMART" id="SM00267">
    <property type="entry name" value="GGDEF"/>
    <property type="match status" value="1"/>
</dbReference>
<dbReference type="PROSITE" id="PS50112">
    <property type="entry name" value="PAS"/>
    <property type="match status" value="1"/>
</dbReference>
<dbReference type="Gene3D" id="2.10.70.100">
    <property type="match status" value="1"/>
</dbReference>
<dbReference type="CDD" id="cd01949">
    <property type="entry name" value="GGDEF"/>
    <property type="match status" value="1"/>
</dbReference>
<dbReference type="InterPro" id="IPR000160">
    <property type="entry name" value="GGDEF_dom"/>
</dbReference>
<dbReference type="CDD" id="cd01948">
    <property type="entry name" value="EAL"/>
    <property type="match status" value="1"/>
</dbReference>
<feature type="domain" description="PAC" evidence="2">
    <location>
        <begin position="235"/>
        <end position="287"/>
    </location>
</feature>
<feature type="domain" description="PAS" evidence="1">
    <location>
        <begin position="160"/>
        <end position="233"/>
    </location>
</feature>
<dbReference type="InterPro" id="IPR013655">
    <property type="entry name" value="PAS_fold_3"/>
</dbReference>
<dbReference type="InterPro" id="IPR001633">
    <property type="entry name" value="EAL_dom"/>
</dbReference>
<dbReference type="InterPro" id="IPR001610">
    <property type="entry name" value="PAC"/>
</dbReference>
<evidence type="ECO:0000313" key="5">
    <source>
        <dbReference type="EMBL" id="MFD2680902.1"/>
    </source>
</evidence>
<dbReference type="Proteomes" id="UP001597506">
    <property type="component" value="Unassembled WGS sequence"/>
</dbReference>
<sequence length="717" mass="82725">MDIKENIKSKPIRKDSSNLHSTLMMKDIDSVYTSSTMDQLLSTIGCFDYDVVEDETFWSDQVFTIFDINNDNSFVPTYETLLTFIHPDDQSYYDQAIKNALHQSKSYSIEYRIVDKNSVIKTIREQANIIVDENGNSIRIIGTVLDISKIKKTEKLLLEKEQPFETFYHSLDTAIWSMDANMEEWIFCSNAIENITGFPADLFLNYQLSWTDLIHPLYIDHFYINYQKVLSGQDTNMQYKILCRNGEEKWIQERTIPVLNEKNELIRLDGIISDITEKKQIEDKINKLAFLDDITGLPNRVTLEKRIESQIQKLEDSLEAFALLLIDMDRFRQINDSFGRAVGDQLIKQIAFRLTECVREKGVVARMVGDEFCILLPNVHDIDAPVKLAETITQSLQELFIIDNYELYVTASIGISMYPHDGKTSEALLSNTDVALNRAKKLGRNIVKVYSPSMSMEAHRVFKLEKDLRKAISNQEFFLVYQPIVDANTNMIKSAEALIRWAHPELGIIPPSEFIPLAEENGFILEITDWTLQTACHQMNQWRQHGLPLVPISVNISAKRLLRNDFKEMINQILIETKINPSYIELEITESTLIKNEQVIINRIEEIKKLGVRLALDDFGTGYSSLIYLKQFKVDTIKIDRFFIQDLLTSDAAITKSIIYLAKGLNMSVIAEGVETKEQLNFLRDQNCHYIQGYLYSKPVSSDDFQNHLQNEYIAIH</sequence>
<dbReference type="SMART" id="SM00086">
    <property type="entry name" value="PAC"/>
    <property type="match status" value="2"/>
</dbReference>
<gene>
    <name evidence="5" type="ORF">ACFSUL_09120</name>
</gene>
<dbReference type="PROSITE" id="PS50883">
    <property type="entry name" value="EAL"/>
    <property type="match status" value="1"/>
</dbReference>
<dbReference type="Gene3D" id="3.20.20.450">
    <property type="entry name" value="EAL domain"/>
    <property type="match status" value="1"/>
</dbReference>
<dbReference type="InterPro" id="IPR035919">
    <property type="entry name" value="EAL_sf"/>
</dbReference>
<feature type="domain" description="EAL" evidence="3">
    <location>
        <begin position="461"/>
        <end position="713"/>
    </location>
</feature>
<dbReference type="InterPro" id="IPR052155">
    <property type="entry name" value="Biofilm_reg_signaling"/>
</dbReference>
<feature type="domain" description="PAC" evidence="2">
    <location>
        <begin position="107"/>
        <end position="159"/>
    </location>
</feature>
<evidence type="ECO:0000313" key="6">
    <source>
        <dbReference type="Proteomes" id="UP001597506"/>
    </source>
</evidence>
<keyword evidence="6" id="KW-1185">Reference proteome</keyword>
<dbReference type="InterPro" id="IPR029787">
    <property type="entry name" value="Nucleotide_cyclase"/>
</dbReference>
<reference evidence="6" key="1">
    <citation type="journal article" date="2019" name="Int. J. Syst. Evol. Microbiol.">
        <title>The Global Catalogue of Microorganisms (GCM) 10K type strain sequencing project: providing services to taxonomists for standard genome sequencing and annotation.</title>
        <authorList>
            <consortium name="The Broad Institute Genomics Platform"/>
            <consortium name="The Broad Institute Genome Sequencing Center for Infectious Disease"/>
            <person name="Wu L."/>
            <person name="Ma J."/>
        </authorList>
    </citation>
    <scope>NUCLEOTIDE SEQUENCE [LARGE SCALE GENOMIC DNA]</scope>
    <source>
        <strain evidence="6">KCTC 3913</strain>
    </source>
</reference>
<dbReference type="InterPro" id="IPR000014">
    <property type="entry name" value="PAS"/>
</dbReference>